<dbReference type="InterPro" id="IPR018060">
    <property type="entry name" value="HTH_AraC"/>
</dbReference>
<feature type="domain" description="HTH araC/xylS-type" evidence="3">
    <location>
        <begin position="215"/>
        <end position="313"/>
    </location>
</feature>
<keyword evidence="1" id="KW-0805">Transcription regulation</keyword>
<reference evidence="4 5" key="1">
    <citation type="submission" date="2006-02" db="EMBL/GenBank/DDBJ databases">
        <authorList>
            <person name="Amann R."/>
            <person name="Ferriera S."/>
            <person name="Johnson J."/>
            <person name="Kravitz S."/>
            <person name="Halpern A."/>
            <person name="Remington K."/>
            <person name="Beeson K."/>
            <person name="Tran B."/>
            <person name="Rogers Y.-H."/>
            <person name="Friedman R."/>
            <person name="Venter J.C."/>
        </authorList>
    </citation>
    <scope>NUCLEOTIDE SEQUENCE [LARGE SCALE GENOMIC DNA]</scope>
    <source>
        <strain evidence="4 5">DSM 3645</strain>
    </source>
</reference>
<gene>
    <name evidence="4" type="ORF">DSM3645_19952</name>
</gene>
<protein>
    <submittedName>
        <fullName evidence="4">Transcriptional regulator, AraC family protein</fullName>
    </submittedName>
</protein>
<dbReference type="AlphaFoldDB" id="A4A179"/>
<dbReference type="PANTHER" id="PTHR43130:SF3">
    <property type="entry name" value="HTH-TYPE TRANSCRIPTIONAL REGULATOR RV1931C"/>
    <property type="match status" value="1"/>
</dbReference>
<comment type="caution">
    <text evidence="4">The sequence shown here is derived from an EMBL/GenBank/DDBJ whole genome shotgun (WGS) entry which is preliminary data.</text>
</comment>
<dbReference type="STRING" id="314230.DSM3645_19952"/>
<dbReference type="CDD" id="cd03137">
    <property type="entry name" value="GATase1_AraC_1"/>
    <property type="match status" value="1"/>
</dbReference>
<keyword evidence="2" id="KW-0804">Transcription</keyword>
<dbReference type="Proteomes" id="UP000004358">
    <property type="component" value="Unassembled WGS sequence"/>
</dbReference>
<accession>A4A179</accession>
<dbReference type="InterPro" id="IPR009057">
    <property type="entry name" value="Homeodomain-like_sf"/>
</dbReference>
<organism evidence="4 5">
    <name type="scientific">Blastopirellula marina DSM 3645</name>
    <dbReference type="NCBI Taxonomy" id="314230"/>
    <lineage>
        <taxon>Bacteria</taxon>
        <taxon>Pseudomonadati</taxon>
        <taxon>Planctomycetota</taxon>
        <taxon>Planctomycetia</taxon>
        <taxon>Pirellulales</taxon>
        <taxon>Pirellulaceae</taxon>
        <taxon>Blastopirellula</taxon>
    </lineage>
</organism>
<dbReference type="HOGENOM" id="CLU_000445_59_0_0"/>
<evidence type="ECO:0000259" key="3">
    <source>
        <dbReference type="PROSITE" id="PS01124"/>
    </source>
</evidence>
<dbReference type="RefSeq" id="WP_002651887.1">
    <property type="nucleotide sequence ID" value="NZ_CH672376.1"/>
</dbReference>
<dbReference type="GO" id="GO:0043565">
    <property type="term" value="F:sequence-specific DNA binding"/>
    <property type="evidence" value="ECO:0007669"/>
    <property type="project" value="InterPro"/>
</dbReference>
<dbReference type="InterPro" id="IPR002818">
    <property type="entry name" value="DJ-1/PfpI"/>
</dbReference>
<sequence>MFLAFPQAVLLDVAGPWDVFHNANQLWEKSPQPYSLELVAAAGGLQIGTAGGLPLTASKTIQSCRGPIDTLVVPAADGLEPEEVSPETIRHICRLAAQSRRVVSVCTGAFILAAAGLLNGRRVTTHWRCGSDLARRYPSISVESDQIYIRDGNVYTSAGVTAGMDLAIALLEEDLGRELALRVARNLVMFIRRAGGQTQFSTTLESQIAERDSLRDLLAWATDHLNRDLSVEALADQVHMSPRNFARVFRKELGSTPAKFIERLRVESARNMLESSTADHGEIATKCGFGGVNAMRRAFLRVLKVIPSEYRDRFSSNDRKTSEVD</sequence>
<dbReference type="GO" id="GO:0003700">
    <property type="term" value="F:DNA-binding transcription factor activity"/>
    <property type="evidence" value="ECO:0007669"/>
    <property type="project" value="InterPro"/>
</dbReference>
<evidence type="ECO:0000313" key="5">
    <source>
        <dbReference type="Proteomes" id="UP000004358"/>
    </source>
</evidence>
<dbReference type="eggNOG" id="COG4977">
    <property type="taxonomic scope" value="Bacteria"/>
</dbReference>
<dbReference type="Gene3D" id="1.10.10.60">
    <property type="entry name" value="Homeodomain-like"/>
    <property type="match status" value="1"/>
</dbReference>
<dbReference type="Gene3D" id="3.40.50.880">
    <property type="match status" value="1"/>
</dbReference>
<name>A4A179_9BACT</name>
<dbReference type="InterPro" id="IPR052158">
    <property type="entry name" value="INH-QAR"/>
</dbReference>
<dbReference type="Pfam" id="PF01965">
    <property type="entry name" value="DJ-1_PfpI"/>
    <property type="match status" value="1"/>
</dbReference>
<evidence type="ECO:0000313" key="4">
    <source>
        <dbReference type="EMBL" id="EAQ77431.1"/>
    </source>
</evidence>
<dbReference type="InterPro" id="IPR029062">
    <property type="entry name" value="Class_I_gatase-like"/>
</dbReference>
<dbReference type="SMART" id="SM00342">
    <property type="entry name" value="HTH_ARAC"/>
    <property type="match status" value="1"/>
</dbReference>
<dbReference type="PROSITE" id="PS01124">
    <property type="entry name" value="HTH_ARAC_FAMILY_2"/>
    <property type="match status" value="1"/>
</dbReference>
<dbReference type="PANTHER" id="PTHR43130">
    <property type="entry name" value="ARAC-FAMILY TRANSCRIPTIONAL REGULATOR"/>
    <property type="match status" value="1"/>
</dbReference>
<evidence type="ECO:0000256" key="2">
    <source>
        <dbReference type="ARBA" id="ARBA00023163"/>
    </source>
</evidence>
<dbReference type="EMBL" id="AANZ01000033">
    <property type="protein sequence ID" value="EAQ77431.1"/>
    <property type="molecule type" value="Genomic_DNA"/>
</dbReference>
<proteinExistence type="predicted"/>
<dbReference type="Pfam" id="PF12833">
    <property type="entry name" value="HTH_18"/>
    <property type="match status" value="1"/>
</dbReference>
<evidence type="ECO:0000256" key="1">
    <source>
        <dbReference type="ARBA" id="ARBA00023015"/>
    </source>
</evidence>
<dbReference type="SUPFAM" id="SSF46689">
    <property type="entry name" value="Homeodomain-like"/>
    <property type="match status" value="2"/>
</dbReference>
<dbReference type="SUPFAM" id="SSF52317">
    <property type="entry name" value="Class I glutamine amidotransferase-like"/>
    <property type="match status" value="1"/>
</dbReference>